<feature type="non-terminal residue" evidence="1">
    <location>
        <position position="1"/>
    </location>
</feature>
<accession>A0A9N9KBT7</accession>
<dbReference type="OrthoDB" id="2424504at2759"/>
<dbReference type="AlphaFoldDB" id="A0A9N9KBT7"/>
<reference evidence="1" key="1">
    <citation type="submission" date="2021-06" db="EMBL/GenBank/DDBJ databases">
        <authorList>
            <person name="Kallberg Y."/>
            <person name="Tangrot J."/>
            <person name="Rosling A."/>
        </authorList>
    </citation>
    <scope>NUCLEOTIDE SEQUENCE</scope>
    <source>
        <strain evidence="1">FL966</strain>
    </source>
</reference>
<evidence type="ECO:0000313" key="1">
    <source>
        <dbReference type="EMBL" id="CAG8822137.1"/>
    </source>
</evidence>
<sequence>TLEKQNNDNQKLDENINLLQSNNFKKSFEKDCCEKNCLQTQVEYFIALTRYLNFKNLSKSCQDIYLLDIIAATK</sequence>
<gene>
    <name evidence="1" type="ORF">CPELLU_LOCUS19790</name>
</gene>
<dbReference type="EMBL" id="CAJVQA010051306">
    <property type="protein sequence ID" value="CAG8822137.1"/>
    <property type="molecule type" value="Genomic_DNA"/>
</dbReference>
<comment type="caution">
    <text evidence="1">The sequence shown here is derived from an EMBL/GenBank/DDBJ whole genome shotgun (WGS) entry which is preliminary data.</text>
</comment>
<evidence type="ECO:0000313" key="2">
    <source>
        <dbReference type="Proteomes" id="UP000789759"/>
    </source>
</evidence>
<name>A0A9N9KBT7_9GLOM</name>
<organism evidence="1 2">
    <name type="scientific">Cetraspora pellucida</name>
    <dbReference type="NCBI Taxonomy" id="1433469"/>
    <lineage>
        <taxon>Eukaryota</taxon>
        <taxon>Fungi</taxon>
        <taxon>Fungi incertae sedis</taxon>
        <taxon>Mucoromycota</taxon>
        <taxon>Glomeromycotina</taxon>
        <taxon>Glomeromycetes</taxon>
        <taxon>Diversisporales</taxon>
        <taxon>Gigasporaceae</taxon>
        <taxon>Cetraspora</taxon>
    </lineage>
</organism>
<keyword evidence="2" id="KW-1185">Reference proteome</keyword>
<proteinExistence type="predicted"/>
<protein>
    <submittedName>
        <fullName evidence="1">19915_t:CDS:1</fullName>
    </submittedName>
</protein>
<dbReference type="Proteomes" id="UP000789759">
    <property type="component" value="Unassembled WGS sequence"/>
</dbReference>